<name>W4VIS7_9BACI</name>
<comment type="caution">
    <text evidence="1">The sequence shown here is derived from an EMBL/GenBank/DDBJ whole genome shotgun (WGS) entry which is preliminary data.</text>
</comment>
<evidence type="ECO:0008006" key="3">
    <source>
        <dbReference type="Google" id="ProtNLM"/>
    </source>
</evidence>
<evidence type="ECO:0000313" key="2">
    <source>
        <dbReference type="Proteomes" id="UP000019102"/>
    </source>
</evidence>
<dbReference type="PROSITE" id="PS51257">
    <property type="entry name" value="PROKAR_LIPOPROTEIN"/>
    <property type="match status" value="1"/>
</dbReference>
<dbReference type="Proteomes" id="UP000019102">
    <property type="component" value="Unassembled WGS sequence"/>
</dbReference>
<reference evidence="1 2" key="1">
    <citation type="journal article" date="2014" name="Genome Announc.">
        <title>Draft Genome Sequence of the Boron-Tolerant and Moderately Halotolerant Bacterium Gracilibacillus boraciitolerans JCM 21714T.</title>
        <authorList>
            <person name="Ahmed I."/>
            <person name="Oshima K."/>
            <person name="Suda W."/>
            <person name="Kitamura K."/>
            <person name="Iida T."/>
            <person name="Ohmori Y."/>
            <person name="Fujiwara T."/>
            <person name="Hattori M."/>
            <person name="Ohkuma M."/>
        </authorList>
    </citation>
    <scope>NUCLEOTIDE SEQUENCE [LARGE SCALE GENOMIC DNA]</scope>
    <source>
        <strain evidence="1 2">JCM 21714</strain>
    </source>
</reference>
<gene>
    <name evidence="1" type="ORF">JCM21714_2085</name>
</gene>
<organism evidence="1 2">
    <name type="scientific">Gracilibacillus boraciitolerans JCM 21714</name>
    <dbReference type="NCBI Taxonomy" id="1298598"/>
    <lineage>
        <taxon>Bacteria</taxon>
        <taxon>Bacillati</taxon>
        <taxon>Bacillota</taxon>
        <taxon>Bacilli</taxon>
        <taxon>Bacillales</taxon>
        <taxon>Bacillaceae</taxon>
        <taxon>Gracilibacillus</taxon>
    </lineage>
</organism>
<protein>
    <recommendedName>
        <fullName evidence="3">Lipoprotein</fullName>
    </recommendedName>
</protein>
<dbReference type="STRING" id="1298598.JCM21714_2085"/>
<dbReference type="AlphaFoldDB" id="W4VIS7"/>
<sequence length="89" mass="10353">MKAKILMILMVLMLMILVVGCNQKHELAPSSNYGEYNKVINEYAKSVIAEDYYTMKQYLHPSSLEDRVEIKNATKTTKPPRYREIRKNG</sequence>
<keyword evidence="2" id="KW-1185">Reference proteome</keyword>
<proteinExistence type="predicted"/>
<evidence type="ECO:0000313" key="1">
    <source>
        <dbReference type="EMBL" id="GAE93051.1"/>
    </source>
</evidence>
<accession>W4VIS7</accession>
<dbReference type="EMBL" id="BAVS01000009">
    <property type="protein sequence ID" value="GAE93051.1"/>
    <property type="molecule type" value="Genomic_DNA"/>
</dbReference>
<dbReference type="RefSeq" id="WP_148294995.1">
    <property type="nucleotide sequence ID" value="NZ_BAVS01000009.1"/>
</dbReference>